<dbReference type="GeneID" id="63210632"/>
<dbReference type="EMBL" id="KY223999">
    <property type="protein sequence ID" value="APQ42172.1"/>
    <property type="molecule type" value="Genomic_DNA"/>
</dbReference>
<dbReference type="Proteomes" id="UP000225965">
    <property type="component" value="Segment"/>
</dbReference>
<keyword evidence="2" id="KW-1185">Reference proteome</keyword>
<gene>
    <name evidence="1" type="primary">68</name>
    <name evidence="1" type="ORF">PBI_MRMAGOO_68</name>
</gene>
<accession>A0A1L6BYJ4</accession>
<sequence>MSWDDSEDYVYTELSPQLLDQLLDKNSFLMNKWDKLLAWHRAQFRWHETRFNTAQKVAEFKDKGPATKAKAASFADAQVQQCQLDMDIAYMQLGTCERRVHSLDKEAMNLGMRNKLLGTLYNNGGGNY</sequence>
<reference evidence="1 2" key="1">
    <citation type="submission" date="2016-11" db="EMBL/GenBank/DDBJ databases">
        <authorList>
            <person name="Brown T."/>
            <person name="Davidson K."/>
            <person name="Doll Z."/>
            <person name="Jansson R."/>
            <person name="Janyszek T."/>
            <person name="Lwin C."/>
            <person name="Patil S."/>
            <person name="Piper J."/>
            <person name="Rajendiran N."/>
            <person name="Rittenhouse N.L."/>
            <person name="Younker T.P."/>
            <person name="Zhang J."/>
            <person name="Garlena R.A."/>
            <person name="Russell D.A."/>
            <person name="Pope W.H."/>
            <person name="Jacobs-Sera D."/>
            <person name="Hatfull G.F."/>
        </authorList>
    </citation>
    <scope>NUCLEOTIDE SEQUENCE [LARGE SCALE GENOMIC DNA]</scope>
</reference>
<organism evidence="1 2">
    <name type="scientific">Mycobacterium phage MrMagoo</name>
    <dbReference type="NCBI Taxonomy" id="1927020"/>
    <lineage>
        <taxon>Viruses</taxon>
        <taxon>Duplodnaviria</taxon>
        <taxon>Heunggongvirae</taxon>
        <taxon>Uroviricota</taxon>
        <taxon>Caudoviricetes</taxon>
        <taxon>Vilmaviridae</taxon>
        <taxon>Mclasvirinae</taxon>
        <taxon>Reyvirus</taxon>
        <taxon>Reyvirus mrmagoo</taxon>
    </lineage>
</organism>
<dbReference type="KEGG" id="vg:63210632"/>
<name>A0A1L6BYJ4_9CAUD</name>
<dbReference type="RefSeq" id="YP_010013974.1">
    <property type="nucleotide sequence ID" value="NC_053515.1"/>
</dbReference>
<proteinExistence type="predicted"/>
<evidence type="ECO:0000313" key="2">
    <source>
        <dbReference type="Proteomes" id="UP000225965"/>
    </source>
</evidence>
<evidence type="ECO:0000313" key="1">
    <source>
        <dbReference type="EMBL" id="APQ42172.1"/>
    </source>
</evidence>
<protein>
    <submittedName>
        <fullName evidence="1">Uncharacterized protein</fullName>
    </submittedName>
</protein>